<keyword evidence="2" id="KW-0326">Glycosidase</keyword>
<evidence type="ECO:0000313" key="4">
    <source>
        <dbReference type="EMBL" id="KSU84437.1"/>
    </source>
</evidence>
<dbReference type="SUPFAM" id="SSF53590">
    <property type="entry name" value="Nucleoside hydrolase"/>
    <property type="match status" value="1"/>
</dbReference>
<dbReference type="EMBL" id="LNQN01000001">
    <property type="protein sequence ID" value="KSU84437.1"/>
    <property type="molecule type" value="Genomic_DNA"/>
</dbReference>
<dbReference type="Gene3D" id="3.90.245.10">
    <property type="entry name" value="Ribonucleoside hydrolase-like"/>
    <property type="match status" value="1"/>
</dbReference>
<dbReference type="RefSeq" id="WP_061968001.1">
    <property type="nucleotide sequence ID" value="NZ_FMAV01000001.1"/>
</dbReference>
<reference evidence="4 5" key="1">
    <citation type="journal article" date="2014" name="Antonie Van Leeuwenhoek">
        <title>Fictibacillus enclensis sp. nov., isolated from marine sediment.</title>
        <authorList>
            <person name="Dastager S.G."/>
            <person name="Mawlankar R."/>
            <person name="Srinivasan K."/>
            <person name="Tang S.K."/>
            <person name="Lee J.C."/>
            <person name="Ramana V.V."/>
            <person name="Shouche Y.S."/>
        </authorList>
    </citation>
    <scope>NUCLEOTIDE SEQUENCE [LARGE SCALE GENOMIC DNA]</scope>
    <source>
        <strain evidence="4 5">NIO-1003</strain>
    </source>
</reference>
<dbReference type="GO" id="GO:0006152">
    <property type="term" value="P:purine nucleoside catabolic process"/>
    <property type="evidence" value="ECO:0007669"/>
    <property type="project" value="TreeGrafter"/>
</dbReference>
<feature type="domain" description="Inosine/uridine-preferring nucleoside hydrolase" evidence="3">
    <location>
        <begin position="5"/>
        <end position="303"/>
    </location>
</feature>
<dbReference type="InterPro" id="IPR023186">
    <property type="entry name" value="IUNH"/>
</dbReference>
<keyword evidence="5" id="KW-1185">Reference proteome</keyword>
<dbReference type="Pfam" id="PF01156">
    <property type="entry name" value="IU_nuc_hydro"/>
    <property type="match status" value="1"/>
</dbReference>
<dbReference type="GO" id="GO:0008477">
    <property type="term" value="F:purine nucleosidase activity"/>
    <property type="evidence" value="ECO:0007669"/>
    <property type="project" value="TreeGrafter"/>
</dbReference>
<evidence type="ECO:0000259" key="3">
    <source>
        <dbReference type="Pfam" id="PF01156"/>
    </source>
</evidence>
<dbReference type="InterPro" id="IPR001910">
    <property type="entry name" value="Inosine/uridine_hydrolase_dom"/>
</dbReference>
<dbReference type="Proteomes" id="UP000054099">
    <property type="component" value="Unassembled WGS sequence"/>
</dbReference>
<evidence type="ECO:0000313" key="5">
    <source>
        <dbReference type="Proteomes" id="UP000054099"/>
    </source>
</evidence>
<proteinExistence type="predicted"/>
<dbReference type="CDD" id="cd00455">
    <property type="entry name" value="nuc_hydro"/>
    <property type="match status" value="1"/>
</dbReference>
<sequence>MAKKVLLFADVGIDDTIALIYGCLSRQVDLIGVVADYGNVPRQMGLRNISYLINLFNIANQTKVVLGAEKPMTGEDPVFYPEIHGQYGLGYIKPPDLPEGGFTENFYEVVNLINQYAGELVIVNTGRLTSLASMYILFNDLMKKVKEVYVMGGAFWVPGNVTAVSEANIHGDPIAANIVFRYARNLTIIPLNVTERAIVTPRMVDYIQSKGKAKIIKPLLDFYYEFYKKRNPAIKGSPVHDALTLMATIKPSMCSYQSLPVHVSPNGTVTKGQTIADIRPYATLNNLESKHRIAFNFDYQVFYHDFMSIMTGELM</sequence>
<gene>
    <name evidence="4" type="ORF">AS030_02470</name>
</gene>
<dbReference type="AlphaFoldDB" id="A0A0V8JBT2"/>
<comment type="caution">
    <text evidence="4">The sequence shown here is derived from an EMBL/GenBank/DDBJ whole genome shotgun (WGS) entry which is preliminary data.</text>
</comment>
<organism evidence="4 5">
    <name type="scientific">Fictibacillus enclensis</name>
    <dbReference type="NCBI Taxonomy" id="1017270"/>
    <lineage>
        <taxon>Bacteria</taxon>
        <taxon>Bacillati</taxon>
        <taxon>Bacillota</taxon>
        <taxon>Bacilli</taxon>
        <taxon>Bacillales</taxon>
        <taxon>Fictibacillaceae</taxon>
        <taxon>Fictibacillus</taxon>
    </lineage>
</organism>
<accession>A0A0V8JBT2</accession>
<dbReference type="OrthoDB" id="9797882at2"/>
<dbReference type="GO" id="GO:0005829">
    <property type="term" value="C:cytosol"/>
    <property type="evidence" value="ECO:0007669"/>
    <property type="project" value="TreeGrafter"/>
</dbReference>
<keyword evidence="1 4" id="KW-0378">Hydrolase</keyword>
<evidence type="ECO:0000256" key="2">
    <source>
        <dbReference type="ARBA" id="ARBA00023295"/>
    </source>
</evidence>
<evidence type="ECO:0000256" key="1">
    <source>
        <dbReference type="ARBA" id="ARBA00022801"/>
    </source>
</evidence>
<protein>
    <submittedName>
        <fullName evidence="4">Nucleoside hydrolase</fullName>
    </submittedName>
</protein>
<dbReference type="InterPro" id="IPR036452">
    <property type="entry name" value="Ribo_hydro-like"/>
</dbReference>
<name>A0A0V8JBT2_9BACL</name>
<dbReference type="PANTHER" id="PTHR12304">
    <property type="entry name" value="INOSINE-URIDINE PREFERRING NUCLEOSIDE HYDROLASE"/>
    <property type="match status" value="1"/>
</dbReference>
<dbReference type="PANTHER" id="PTHR12304:SF4">
    <property type="entry name" value="URIDINE NUCLEOSIDASE"/>
    <property type="match status" value="1"/>
</dbReference>